<feature type="region of interest" description="Disordered" evidence="14">
    <location>
        <begin position="1079"/>
        <end position="1127"/>
    </location>
</feature>
<dbReference type="InterPro" id="IPR001498">
    <property type="entry name" value="Impact_N"/>
</dbReference>
<keyword evidence="5" id="KW-0678">Repressor</keyword>
<dbReference type="PROSITE" id="PS50294">
    <property type="entry name" value="WD_REPEATS_REGION"/>
    <property type="match status" value="3"/>
</dbReference>
<dbReference type="Gene3D" id="3.30.230.30">
    <property type="entry name" value="Impact, N-terminal domain"/>
    <property type="match status" value="1"/>
</dbReference>
<evidence type="ECO:0000256" key="7">
    <source>
        <dbReference type="ARBA" id="ARBA00022574"/>
    </source>
</evidence>
<dbReference type="InterPro" id="IPR036956">
    <property type="entry name" value="Impact_N_sf"/>
</dbReference>
<dbReference type="GO" id="GO:0005737">
    <property type="term" value="C:cytoplasm"/>
    <property type="evidence" value="ECO:0007669"/>
    <property type="project" value="UniProtKB-SubCell"/>
</dbReference>
<dbReference type="GO" id="GO:0006417">
    <property type="term" value="P:regulation of translation"/>
    <property type="evidence" value="ECO:0007669"/>
    <property type="project" value="UniProtKB-KW"/>
</dbReference>
<dbReference type="Pfam" id="PF04003">
    <property type="entry name" value="Utp12"/>
    <property type="match status" value="1"/>
</dbReference>
<comment type="subcellular location">
    <subcellularLocation>
        <location evidence="1">Cytoplasm</location>
    </subcellularLocation>
    <subcellularLocation>
        <location evidence="2">Nucleus</location>
        <location evidence="2">Nucleolus</location>
    </subcellularLocation>
</comment>
<dbReference type="CDD" id="cd00200">
    <property type="entry name" value="WD40"/>
    <property type="match status" value="1"/>
</dbReference>
<feature type="repeat" description="WD" evidence="13">
    <location>
        <begin position="545"/>
        <end position="586"/>
    </location>
</feature>
<dbReference type="SUPFAM" id="SSF54495">
    <property type="entry name" value="UBC-like"/>
    <property type="match status" value="1"/>
</dbReference>
<accession>A0A9P5G5L2</accession>
<dbReference type="EMBL" id="QQZK01000053">
    <property type="protein sequence ID" value="KAF5099936.1"/>
    <property type="molecule type" value="Genomic_DNA"/>
</dbReference>
<evidence type="ECO:0000256" key="4">
    <source>
        <dbReference type="ARBA" id="ARBA00022490"/>
    </source>
</evidence>
<dbReference type="PROSITE" id="PS50082">
    <property type="entry name" value="WD_REPEATS_2"/>
    <property type="match status" value="6"/>
</dbReference>
<keyword evidence="8" id="KW-0677">Repeat</keyword>
<organism evidence="16 17">
    <name type="scientific">Geotrichum candidum</name>
    <name type="common">Oospora lactis</name>
    <name type="synonym">Dipodascus geotrichum</name>
    <dbReference type="NCBI Taxonomy" id="1173061"/>
    <lineage>
        <taxon>Eukaryota</taxon>
        <taxon>Fungi</taxon>
        <taxon>Dikarya</taxon>
        <taxon>Ascomycota</taxon>
        <taxon>Saccharomycotina</taxon>
        <taxon>Dipodascomycetes</taxon>
        <taxon>Dipodascales</taxon>
        <taxon>Dipodascaceae</taxon>
        <taxon>Geotrichum</taxon>
    </lineage>
</organism>
<comment type="similarity">
    <text evidence="3">Belongs to the WD repeat PWP2 family.</text>
</comment>
<name>A0A9P5G5L2_GEOCN</name>
<evidence type="ECO:0000256" key="13">
    <source>
        <dbReference type="PROSITE-ProRule" id="PRU00221"/>
    </source>
</evidence>
<evidence type="ECO:0000256" key="8">
    <source>
        <dbReference type="ARBA" id="ARBA00022737"/>
    </source>
</evidence>
<evidence type="ECO:0000256" key="2">
    <source>
        <dbReference type="ARBA" id="ARBA00004604"/>
    </source>
</evidence>
<dbReference type="GO" id="GO:0000028">
    <property type="term" value="P:ribosomal small subunit assembly"/>
    <property type="evidence" value="ECO:0007669"/>
    <property type="project" value="TreeGrafter"/>
</dbReference>
<protein>
    <recommendedName>
        <fullName evidence="15">RWD domain-containing protein</fullName>
    </recommendedName>
</protein>
<dbReference type="AlphaFoldDB" id="A0A9P5G5L2"/>
<dbReference type="FunFam" id="2.130.10.10:FF:000219">
    <property type="entry name" value="Periodic tryptophan protein 2"/>
    <property type="match status" value="1"/>
</dbReference>
<evidence type="ECO:0000256" key="12">
    <source>
        <dbReference type="ARBA" id="ARBA00038452"/>
    </source>
</evidence>
<keyword evidence="7 13" id="KW-0853">WD repeat</keyword>
<dbReference type="PRINTS" id="PR00320">
    <property type="entry name" value="GPROTEINBRPT"/>
</dbReference>
<feature type="repeat" description="WD" evidence="13">
    <location>
        <begin position="351"/>
        <end position="392"/>
    </location>
</feature>
<dbReference type="PROSITE" id="PS00678">
    <property type="entry name" value="WD_REPEATS_1"/>
    <property type="match status" value="1"/>
</dbReference>
<sequence>MGKEDLEDEIEAINAIYPDSLVKLGSLFQLLIPDRDIILQISFPSSYPEEEPLHIISVASKTYLPQSLNKDVLGDLLASVYVPGCVCLFEFIELIREVFEAPSEEEEEETEAADAEESYEMSKTDIAQAISAHWHTSAPIIDRKSTFIGFAVKADTAEEFFSMLAVLKADKHIARATHNMTAYRIRNANGTVVQDCDDDGETAAGSRLLHLLALTDSWNVGVCVSRWFGGIHLGPDSILSPVGNRVSCYDLTNNKSFTFPYEHRKNIACIALNPQSTLLLSVDVDGRAILVNFVRRTVLFYFNFKDTVSDLKFSPDGKYFAVAAGRHIQVWRTPEQRDDKQFAPFIRHRVYAGHFADVTSITWSDDSRFFLASSKDLTTKVFSLKSEDSIAAATLVGHREAVVASFFSDDQETIYTISKDGALFQWKYLKASELVEEGKEDEEIDKDDDDSYWRIVEKNFFNQDAKVSCCTFHPKSNLLVVGFSSGIFGLYELPSFTNIQVLSISQNAIDHVTINSTGEWLAFGASKLGQLLVWEWQSESYVIKQQGHFDSLNDAVYSPDGSKIVTAADDGKIKVWDAYSGFCIVTFTEHTSGVTALQFAKRGNVLFSASLDGSVRAWDLVRYRNFRTFTAASRVQFSSLAVDPSGEVVCAGSLDDFDIHLWSVQTAQLLDRLQGHEGPVSSLSFGSEGGLLASASWDKTVRIWSIFGRSTHVEPMQMQSDVLSIAMRPDSKQVAVSTLDGTITFWDVDKGKEVGQVDGKEDLAGGRHSTDRFSAKNATRSKYFTTICYSADGSVVLAGGNSKFICLYDIDNEVLLRKYTISRNMAIEGTLDLLNSKNMTEAGPLDLIDTTGEASDLEDRIDNTLPGASRGSVDARKVRPQIRTTSINFSPTGQSFSAASTEGLLIYSQDSSFLFDPLDLDIDVTVSTTLETLKEKQYLTALIMSFRLNEKGLIQQVYESIPVGNIELISNEFPEVYLERFFKFLTSIIDDSPHIEYHLLWIQSLITAHGPFMLQRRHEFASVLRSIAKYVTKVNKDINRLASNNIYYVQFLLGKQSKIDSSAGSGNAMEGIELVAVKENATEDVEMEDADDDDEEGWFGPEDEEDSKTKILSKSSPVDDDLSDDEV</sequence>
<dbReference type="Proteomes" id="UP000750522">
    <property type="component" value="Unassembled WGS sequence"/>
</dbReference>
<dbReference type="GO" id="GO:0000462">
    <property type="term" value="P:maturation of SSU-rRNA from tricistronic rRNA transcript (SSU-rRNA, 5.8S rRNA, LSU-rRNA)"/>
    <property type="evidence" value="ECO:0007669"/>
    <property type="project" value="TreeGrafter"/>
</dbReference>
<reference evidence="16" key="2">
    <citation type="submission" date="2020-01" db="EMBL/GenBank/DDBJ databases">
        <authorList>
            <person name="Perkins V."/>
            <person name="Lessard M.-H."/>
            <person name="Dugat-Bony E."/>
            <person name="Frenette M."/>
            <person name="Labrie S."/>
        </authorList>
    </citation>
    <scope>NUCLEOTIDE SEQUENCE</scope>
    <source>
        <strain evidence="16">LMA-70</strain>
    </source>
</reference>
<dbReference type="FunFam" id="2.130.10.10:FF:000602">
    <property type="entry name" value="Periodic tryptophan protein 2"/>
    <property type="match status" value="1"/>
</dbReference>
<comment type="similarity">
    <text evidence="12">Belongs to the WD repeat WDR59 family.</text>
</comment>
<evidence type="ECO:0000256" key="11">
    <source>
        <dbReference type="ARBA" id="ARBA00023242"/>
    </source>
</evidence>
<dbReference type="GO" id="GO:0034388">
    <property type="term" value="C:Pwp2p-containing subcomplex of 90S preribosome"/>
    <property type="evidence" value="ECO:0007669"/>
    <property type="project" value="TreeGrafter"/>
</dbReference>
<evidence type="ECO:0000256" key="10">
    <source>
        <dbReference type="ARBA" id="ARBA00023016"/>
    </source>
</evidence>
<gene>
    <name evidence="16" type="ORF">DV451_002759</name>
</gene>
<evidence type="ECO:0000313" key="16">
    <source>
        <dbReference type="EMBL" id="KAF5099936.1"/>
    </source>
</evidence>
<reference evidence="16" key="1">
    <citation type="journal article" date="2020" name="Front. Microbiol.">
        <title>Phenotypic and Genetic Characterization of the Cheese Ripening Yeast Geotrichum candidum.</title>
        <authorList>
            <person name="Perkins V."/>
            <person name="Vignola S."/>
            <person name="Lessard M.H."/>
            <person name="Plante P.L."/>
            <person name="Corbeil J."/>
            <person name="Dugat-Bony E."/>
            <person name="Frenette M."/>
            <person name="Labrie S."/>
        </authorList>
    </citation>
    <scope>NUCLEOTIDE SEQUENCE</scope>
    <source>
        <strain evidence="16">LMA-70</strain>
    </source>
</reference>
<dbReference type="PANTHER" id="PTHR19858:SF0">
    <property type="entry name" value="PERIODIC TRYPTOPHAN PROTEIN 2 HOMOLOG"/>
    <property type="match status" value="1"/>
</dbReference>
<dbReference type="PANTHER" id="PTHR19858">
    <property type="entry name" value="WD40 REPEAT PROTEIN"/>
    <property type="match status" value="1"/>
</dbReference>
<keyword evidence="11" id="KW-0539">Nucleus</keyword>
<dbReference type="InterPro" id="IPR006575">
    <property type="entry name" value="RWD_dom"/>
</dbReference>
<feature type="repeat" description="WD" evidence="13">
    <location>
        <begin position="673"/>
        <end position="706"/>
    </location>
</feature>
<feature type="repeat" description="WD" evidence="13">
    <location>
        <begin position="587"/>
        <end position="628"/>
    </location>
</feature>
<dbReference type="InterPro" id="IPR027145">
    <property type="entry name" value="PWP2"/>
</dbReference>
<feature type="repeat" description="WD" evidence="13">
    <location>
        <begin position="395"/>
        <end position="436"/>
    </location>
</feature>
<dbReference type="Pfam" id="PF00400">
    <property type="entry name" value="WD40"/>
    <property type="match status" value="6"/>
</dbReference>
<dbReference type="Pfam" id="PF05773">
    <property type="entry name" value="RWD"/>
    <property type="match status" value="1"/>
</dbReference>
<dbReference type="SUPFAM" id="SSF50998">
    <property type="entry name" value="Quinoprotein alcohol dehydrogenase-like"/>
    <property type="match status" value="1"/>
</dbReference>
<dbReference type="PROSITE" id="PS50908">
    <property type="entry name" value="RWD"/>
    <property type="match status" value="1"/>
</dbReference>
<feature type="compositionally biased region" description="Acidic residues" evidence="14">
    <location>
        <begin position="1118"/>
        <end position="1127"/>
    </location>
</feature>
<dbReference type="SMART" id="SM00320">
    <property type="entry name" value="WD40"/>
    <property type="match status" value="13"/>
</dbReference>
<comment type="caution">
    <text evidence="16">The sequence shown here is derived from an EMBL/GenBank/DDBJ whole genome shotgun (WGS) entry which is preliminary data.</text>
</comment>
<evidence type="ECO:0000256" key="3">
    <source>
        <dbReference type="ARBA" id="ARBA00010226"/>
    </source>
</evidence>
<evidence type="ECO:0000313" key="17">
    <source>
        <dbReference type="Proteomes" id="UP000750522"/>
    </source>
</evidence>
<dbReference type="Gene3D" id="3.10.110.10">
    <property type="entry name" value="Ubiquitin Conjugating Enzyme"/>
    <property type="match status" value="1"/>
</dbReference>
<dbReference type="InterPro" id="IPR020568">
    <property type="entry name" value="Ribosomal_Su5_D2-typ_SF"/>
</dbReference>
<dbReference type="CDD" id="cd23822">
    <property type="entry name" value="RWD_ScYIH1-like"/>
    <property type="match status" value="1"/>
</dbReference>
<dbReference type="SUPFAM" id="SSF54211">
    <property type="entry name" value="Ribosomal protein S5 domain 2-like"/>
    <property type="match status" value="1"/>
</dbReference>
<dbReference type="InterPro" id="IPR011047">
    <property type="entry name" value="Quinoprotein_ADH-like_sf"/>
</dbReference>
<evidence type="ECO:0000256" key="5">
    <source>
        <dbReference type="ARBA" id="ARBA00022491"/>
    </source>
</evidence>
<feature type="compositionally biased region" description="Acidic residues" evidence="14">
    <location>
        <begin position="1082"/>
        <end position="1106"/>
    </location>
</feature>
<feature type="domain" description="RWD" evidence="15">
    <location>
        <begin position="8"/>
        <end position="102"/>
    </location>
</feature>
<dbReference type="InterPro" id="IPR020472">
    <property type="entry name" value="WD40_PAC1"/>
</dbReference>
<proteinExistence type="inferred from homology"/>
<evidence type="ECO:0000256" key="14">
    <source>
        <dbReference type="SAM" id="MobiDB-lite"/>
    </source>
</evidence>
<dbReference type="InterPro" id="IPR036322">
    <property type="entry name" value="WD40_repeat_dom_sf"/>
</dbReference>
<dbReference type="SUPFAM" id="SSF50978">
    <property type="entry name" value="WD40 repeat-like"/>
    <property type="match status" value="2"/>
</dbReference>
<feature type="repeat" description="WD" evidence="13">
    <location>
        <begin position="715"/>
        <end position="756"/>
    </location>
</feature>
<keyword evidence="4" id="KW-0963">Cytoplasm</keyword>
<evidence type="ECO:0000259" key="15">
    <source>
        <dbReference type="PROSITE" id="PS50908"/>
    </source>
</evidence>
<keyword evidence="9" id="KW-0810">Translation regulation</keyword>
<dbReference type="InterPro" id="IPR007148">
    <property type="entry name" value="SSU_processome_Utp12"/>
</dbReference>
<dbReference type="InterPro" id="IPR019775">
    <property type="entry name" value="WD40_repeat_CS"/>
</dbReference>
<keyword evidence="10" id="KW-0346">Stress response</keyword>
<dbReference type="Gene3D" id="2.130.10.10">
    <property type="entry name" value="YVTN repeat-like/Quinoprotein amine dehydrogenase"/>
    <property type="match status" value="3"/>
</dbReference>
<dbReference type="InterPro" id="IPR015943">
    <property type="entry name" value="WD40/YVTN_repeat-like_dom_sf"/>
</dbReference>
<dbReference type="InterPro" id="IPR001680">
    <property type="entry name" value="WD40_rpt"/>
</dbReference>
<evidence type="ECO:0000256" key="6">
    <source>
        <dbReference type="ARBA" id="ARBA00022553"/>
    </source>
</evidence>
<evidence type="ECO:0000256" key="1">
    <source>
        <dbReference type="ARBA" id="ARBA00004496"/>
    </source>
</evidence>
<dbReference type="GO" id="GO:0032040">
    <property type="term" value="C:small-subunit processome"/>
    <property type="evidence" value="ECO:0007669"/>
    <property type="project" value="UniProtKB-ARBA"/>
</dbReference>
<keyword evidence="6" id="KW-0597">Phosphoprotein</keyword>
<dbReference type="InterPro" id="IPR016135">
    <property type="entry name" value="UBQ-conjugating_enzyme/RWD"/>
</dbReference>
<evidence type="ECO:0000256" key="9">
    <source>
        <dbReference type="ARBA" id="ARBA00022845"/>
    </source>
</evidence>
<dbReference type="Pfam" id="PF01205">
    <property type="entry name" value="Impact_N"/>
    <property type="match status" value="1"/>
</dbReference>